<evidence type="ECO:0000313" key="5">
    <source>
        <dbReference type="EMBL" id="KJF18935.1"/>
    </source>
</evidence>
<dbReference type="Gene3D" id="3.40.50.970">
    <property type="match status" value="2"/>
</dbReference>
<dbReference type="SUPFAM" id="SSF52518">
    <property type="entry name" value="Thiamin diphosphate-binding fold (THDP-binding)"/>
    <property type="match status" value="2"/>
</dbReference>
<dbReference type="GO" id="GO:0030976">
    <property type="term" value="F:thiamine pyrophosphate binding"/>
    <property type="evidence" value="ECO:0007669"/>
    <property type="project" value="InterPro"/>
</dbReference>
<dbReference type="NCBIfam" id="NF005760">
    <property type="entry name" value="PRK07586.1"/>
    <property type="match status" value="1"/>
</dbReference>
<dbReference type="Pfam" id="PF02775">
    <property type="entry name" value="TPP_enzyme_C"/>
    <property type="match status" value="1"/>
</dbReference>
<dbReference type="InterPro" id="IPR029061">
    <property type="entry name" value="THDP-binding"/>
</dbReference>
<feature type="domain" description="Thiamine pyrophosphate enzyme TPP-binding" evidence="3">
    <location>
        <begin position="379"/>
        <end position="515"/>
    </location>
</feature>
<comment type="caution">
    <text evidence="5">The sequence shown here is derived from an EMBL/GenBank/DDBJ whole genome shotgun (WGS) entry which is preliminary data.</text>
</comment>
<dbReference type="EMBL" id="JXYS01000003">
    <property type="protein sequence ID" value="KJF18935.1"/>
    <property type="molecule type" value="Genomic_DNA"/>
</dbReference>
<evidence type="ECO:0000259" key="3">
    <source>
        <dbReference type="Pfam" id="PF02775"/>
    </source>
</evidence>
<dbReference type="AlphaFoldDB" id="A0A0D8HLR9"/>
<dbReference type="GO" id="GO:0050660">
    <property type="term" value="F:flavin adenine dinucleotide binding"/>
    <property type="evidence" value="ECO:0007669"/>
    <property type="project" value="TreeGrafter"/>
</dbReference>
<accession>A0A0D8HLR9</accession>
<protein>
    <submittedName>
        <fullName evidence="5">Putative acetolactate synthase large subunit IlvX</fullName>
        <ecNumber evidence="5">2.2.1.6</ecNumber>
    </submittedName>
</protein>
<dbReference type="InterPro" id="IPR011766">
    <property type="entry name" value="TPP_enzyme_TPP-bd"/>
</dbReference>
<dbReference type="EC" id="2.2.1.6" evidence="5"/>
<gene>
    <name evidence="5" type="primary">ilvX</name>
    <name evidence="5" type="ORF">AXFE_02230</name>
</gene>
<reference evidence="5 6" key="1">
    <citation type="submission" date="2015-01" db="EMBL/GenBank/DDBJ databases">
        <title>Draft genome of the acidophilic iron oxidizer Acidithrix ferrooxidans strain Py-F3.</title>
        <authorList>
            <person name="Poehlein A."/>
            <person name="Eisen S."/>
            <person name="Schloemann M."/>
            <person name="Johnson B.D."/>
            <person name="Daniel R."/>
            <person name="Muehling M."/>
        </authorList>
    </citation>
    <scope>NUCLEOTIDE SEQUENCE [LARGE SCALE GENOMIC DNA]</scope>
    <source>
        <strain evidence="5 6">Py-F3</strain>
    </source>
</reference>
<keyword evidence="6" id="KW-1185">Reference proteome</keyword>
<dbReference type="InterPro" id="IPR045229">
    <property type="entry name" value="TPP_enz"/>
</dbReference>
<dbReference type="CDD" id="cd02002">
    <property type="entry name" value="TPP_BFDC"/>
    <property type="match status" value="1"/>
</dbReference>
<evidence type="ECO:0000256" key="1">
    <source>
        <dbReference type="ARBA" id="ARBA00007812"/>
    </source>
</evidence>
<dbReference type="CDD" id="cd07035">
    <property type="entry name" value="TPP_PYR_POX_like"/>
    <property type="match status" value="1"/>
</dbReference>
<feature type="domain" description="Thiamine pyrophosphate enzyme N-terminal TPP-binding" evidence="4">
    <location>
        <begin position="1"/>
        <end position="106"/>
    </location>
</feature>
<dbReference type="Pfam" id="PF02776">
    <property type="entry name" value="TPP_enzyme_N"/>
    <property type="match status" value="1"/>
</dbReference>
<name>A0A0D8HLR9_9ACTN</name>
<dbReference type="GO" id="GO:0000287">
    <property type="term" value="F:magnesium ion binding"/>
    <property type="evidence" value="ECO:0007669"/>
    <property type="project" value="UniProtKB-ARBA"/>
</dbReference>
<keyword evidence="2" id="KW-0786">Thiamine pyrophosphate</keyword>
<dbReference type="PANTHER" id="PTHR18968">
    <property type="entry name" value="THIAMINE PYROPHOSPHATE ENZYMES"/>
    <property type="match status" value="1"/>
</dbReference>
<dbReference type="PATRIC" id="fig|1280514.3.peg.312"/>
<comment type="similarity">
    <text evidence="1">Belongs to the TPP enzyme family.</text>
</comment>
<keyword evidence="5" id="KW-0808">Transferase</keyword>
<dbReference type="PANTHER" id="PTHR18968:SF86">
    <property type="entry name" value="ACETOLACTATE SYNTHASE LARGE SUBUNIT ILVX-RELATED"/>
    <property type="match status" value="1"/>
</dbReference>
<organism evidence="5 6">
    <name type="scientific">Acidithrix ferrooxidans</name>
    <dbReference type="NCBI Taxonomy" id="1280514"/>
    <lineage>
        <taxon>Bacteria</taxon>
        <taxon>Bacillati</taxon>
        <taxon>Actinomycetota</taxon>
        <taxon>Acidimicrobiia</taxon>
        <taxon>Acidimicrobiales</taxon>
        <taxon>Acidimicrobiaceae</taxon>
        <taxon>Acidithrix</taxon>
    </lineage>
</organism>
<sequence>MNGAESLLNTLVANKVEVCFTNPGTSEMHFVAALDRVPKMRGVLCLFEGVASGAADGYGRIAKRPASTLLHLGPGMGNALANFHNARRAKTPIINVVGDHATTHLAYDAPLTSDIEGIAKSFSKFVVTPKTPNQIEPAAQLALQAATMDQRGIATVIVPADASWNELTPEKSMDFGRALWNKEVETIETIGFTEMKALLERGNETMLLLGGQALSAGGLRSISKILSLYNVSILAETFPSVLERGGDLLSIDRLAYLGEMAVAQLANASHVITIGANEPVSFFAYPNTPSQLAPANATVHHFIAPNENLLEKLDALCDYLGAKTPLAKVAYQTPELPDGDLTGTKAAQTIGALLREGTIVVDESNTSGLFLPSFTKGAPAHRWLTLTGGAIGQGLPLATGAAVADPNSRVLCLEADGSAIYTFQALWSQAREKLNVTTVLFNNQSYAILELELAKVGALESSPSARAMLELKPPSISFSQLAQAMGVGSLTVRTVSELAKAITHSFDSVGPFLIEAILPPGIS</sequence>
<evidence type="ECO:0000259" key="4">
    <source>
        <dbReference type="Pfam" id="PF02776"/>
    </source>
</evidence>
<evidence type="ECO:0000313" key="6">
    <source>
        <dbReference type="Proteomes" id="UP000032360"/>
    </source>
</evidence>
<dbReference type="GO" id="GO:0003984">
    <property type="term" value="F:acetolactate synthase activity"/>
    <property type="evidence" value="ECO:0007669"/>
    <property type="project" value="UniProtKB-EC"/>
</dbReference>
<dbReference type="InterPro" id="IPR012001">
    <property type="entry name" value="Thiamin_PyroP_enz_TPP-bd_dom"/>
</dbReference>
<dbReference type="RefSeq" id="WP_052604051.1">
    <property type="nucleotide sequence ID" value="NZ_JXYS01000003.1"/>
</dbReference>
<proteinExistence type="inferred from homology"/>
<dbReference type="OrthoDB" id="2443624at2"/>
<dbReference type="Proteomes" id="UP000032360">
    <property type="component" value="Unassembled WGS sequence"/>
</dbReference>
<evidence type="ECO:0000256" key="2">
    <source>
        <dbReference type="ARBA" id="ARBA00023052"/>
    </source>
</evidence>
<dbReference type="STRING" id="1280514.AXFE_02230"/>